<organism evidence="1 2">
    <name type="scientific">Antrihabitans cavernicola</name>
    <dbReference type="NCBI Taxonomy" id="2495913"/>
    <lineage>
        <taxon>Bacteria</taxon>
        <taxon>Bacillati</taxon>
        <taxon>Actinomycetota</taxon>
        <taxon>Actinomycetes</taxon>
        <taxon>Mycobacteriales</taxon>
        <taxon>Nocardiaceae</taxon>
        <taxon>Antrihabitans</taxon>
    </lineage>
</organism>
<sequence length="290" mass="29884">MPTAIVSYATDTDSYTGSYFEHATRAATACLDAAGVSPDRIGALINVGIYRDSNIVEPAVSALLQKRIGIGLEYSPGRVPSFSFDLMNGACGLLDAISVAESFFAAADVEYVLLTAGDTHPSLTAADDFPYASTGAALLLGRADTAGGFGRVHSASDTRQLEPYGKVVLGEVGIHGRSTITVESPATTVTFAIDAIRSCLDAEGVDLASARLLVPAPTPDFAELLADGLGVASASMITVPRSVGDPHTAAPIFAYANAIEQKAVDRRPLLFVAAGGPVAACVCYRPNGEA</sequence>
<evidence type="ECO:0000313" key="2">
    <source>
        <dbReference type="Proteomes" id="UP000322244"/>
    </source>
</evidence>
<gene>
    <name evidence="1" type="ORF">FOY51_11215</name>
</gene>
<dbReference type="RefSeq" id="WP_149430311.1">
    <property type="nucleotide sequence ID" value="NZ_VLNY01000004.1"/>
</dbReference>
<evidence type="ECO:0000313" key="1">
    <source>
        <dbReference type="EMBL" id="KAA0023053.1"/>
    </source>
</evidence>
<dbReference type="InterPro" id="IPR016039">
    <property type="entry name" value="Thiolase-like"/>
</dbReference>
<accession>A0A5A7SEI9</accession>
<dbReference type="SUPFAM" id="SSF53901">
    <property type="entry name" value="Thiolase-like"/>
    <property type="match status" value="2"/>
</dbReference>
<comment type="caution">
    <text evidence="1">The sequence shown here is derived from an EMBL/GenBank/DDBJ whole genome shotgun (WGS) entry which is preliminary data.</text>
</comment>
<dbReference type="EMBL" id="VLNY01000004">
    <property type="protein sequence ID" value="KAA0023053.1"/>
    <property type="molecule type" value="Genomic_DNA"/>
</dbReference>
<keyword evidence="2" id="KW-1185">Reference proteome</keyword>
<protein>
    <recommendedName>
        <fullName evidence="3">Beta-ketoacyl-[acyl-carrier-protein] synthase III N-terminal domain-containing protein</fullName>
    </recommendedName>
</protein>
<dbReference type="OrthoDB" id="6195581at2"/>
<name>A0A5A7SEI9_9NOCA</name>
<dbReference type="Gene3D" id="3.40.47.10">
    <property type="match status" value="1"/>
</dbReference>
<dbReference type="AlphaFoldDB" id="A0A5A7SEI9"/>
<dbReference type="GO" id="GO:0016746">
    <property type="term" value="F:acyltransferase activity"/>
    <property type="evidence" value="ECO:0007669"/>
    <property type="project" value="InterPro"/>
</dbReference>
<dbReference type="Proteomes" id="UP000322244">
    <property type="component" value="Unassembled WGS sequence"/>
</dbReference>
<proteinExistence type="predicted"/>
<evidence type="ECO:0008006" key="3">
    <source>
        <dbReference type="Google" id="ProtNLM"/>
    </source>
</evidence>
<reference evidence="1 2" key="1">
    <citation type="submission" date="2019-07" db="EMBL/GenBank/DDBJ databases">
        <title>Rhodococcus cavernicolus sp. nov., isolated from a cave.</title>
        <authorList>
            <person name="Lee S.D."/>
        </authorList>
    </citation>
    <scope>NUCLEOTIDE SEQUENCE [LARGE SCALE GENOMIC DNA]</scope>
    <source>
        <strain evidence="1 2">C1-24</strain>
    </source>
</reference>